<reference evidence="2 3" key="1">
    <citation type="submission" date="2020-08" db="EMBL/GenBank/DDBJ databases">
        <title>Genomic Encyclopedia of Archaeal and Bacterial Type Strains, Phase II (KMG-II): from individual species to whole genera.</title>
        <authorList>
            <person name="Goeker M."/>
        </authorList>
    </citation>
    <scope>NUCLEOTIDE SEQUENCE [LARGE SCALE GENOMIC DNA]</scope>
    <source>
        <strain evidence="2 3">DSM 43850</strain>
    </source>
</reference>
<keyword evidence="3" id="KW-1185">Reference proteome</keyword>
<evidence type="ECO:0000313" key="2">
    <source>
        <dbReference type="EMBL" id="MBA8930677.1"/>
    </source>
</evidence>
<dbReference type="Pfam" id="PF11361">
    <property type="entry name" value="DUF3159"/>
    <property type="match status" value="1"/>
</dbReference>
<keyword evidence="1" id="KW-0812">Transmembrane</keyword>
<organism evidence="2 3">
    <name type="scientific">Kutzneria viridogrisea</name>
    <dbReference type="NCBI Taxonomy" id="47990"/>
    <lineage>
        <taxon>Bacteria</taxon>
        <taxon>Bacillati</taxon>
        <taxon>Actinomycetota</taxon>
        <taxon>Actinomycetes</taxon>
        <taxon>Pseudonocardiales</taxon>
        <taxon>Pseudonocardiaceae</taxon>
        <taxon>Kutzneria</taxon>
    </lineage>
</organism>
<sequence>MLEAAVVPLGVFTAVFALAGLDGGLLAALGWSLAAISARLVRRRPVPAVLWLTSALLVVRTAVGLATGDLVLYFLQPTAQNFVIATVLLVSAWLRRPMLGKLAAEFCGLPAVLTGRPRVRLFFGRASVLWALIFLTNGAVTLWVLATAPIGQFLAVSTAGSYSLVLAGAAFSLLWFRRVLRRDGVRVRLGSAD</sequence>
<name>A0ABR6BUU3_9PSEU</name>
<feature type="transmembrane region" description="Helical" evidence="1">
    <location>
        <begin position="126"/>
        <end position="146"/>
    </location>
</feature>
<protein>
    <submittedName>
        <fullName evidence="2">Intracellular septation protein A</fullName>
    </submittedName>
</protein>
<dbReference type="Proteomes" id="UP000517916">
    <property type="component" value="Unassembled WGS sequence"/>
</dbReference>
<accession>A0ABR6BUU3</accession>
<evidence type="ECO:0000313" key="3">
    <source>
        <dbReference type="Proteomes" id="UP000517916"/>
    </source>
</evidence>
<dbReference type="NCBIfam" id="NF041646">
    <property type="entry name" value="VC0807_fam"/>
    <property type="match status" value="1"/>
</dbReference>
<keyword evidence="1" id="KW-0472">Membrane</keyword>
<feature type="transmembrane region" description="Helical" evidence="1">
    <location>
        <begin position="73"/>
        <end position="94"/>
    </location>
</feature>
<gene>
    <name evidence="2" type="ORF">BC739_007924</name>
</gene>
<keyword evidence="1" id="KW-1133">Transmembrane helix</keyword>
<dbReference type="RefSeq" id="WP_236650294.1">
    <property type="nucleotide sequence ID" value="NZ_BAAABQ010000070.1"/>
</dbReference>
<feature type="transmembrane region" description="Helical" evidence="1">
    <location>
        <begin position="12"/>
        <end position="36"/>
    </location>
</feature>
<comment type="caution">
    <text evidence="2">The sequence shown here is derived from an EMBL/GenBank/DDBJ whole genome shotgun (WGS) entry which is preliminary data.</text>
</comment>
<feature type="transmembrane region" description="Helical" evidence="1">
    <location>
        <begin position="152"/>
        <end position="176"/>
    </location>
</feature>
<evidence type="ECO:0000256" key="1">
    <source>
        <dbReference type="SAM" id="Phobius"/>
    </source>
</evidence>
<dbReference type="EMBL" id="JACJID010000007">
    <property type="protein sequence ID" value="MBA8930677.1"/>
    <property type="molecule type" value="Genomic_DNA"/>
</dbReference>
<feature type="transmembrane region" description="Helical" evidence="1">
    <location>
        <begin position="48"/>
        <end position="67"/>
    </location>
</feature>
<dbReference type="InterPro" id="IPR016566">
    <property type="entry name" value="UCP010219"/>
</dbReference>
<proteinExistence type="predicted"/>